<feature type="domain" description="Kazal-like" evidence="5">
    <location>
        <begin position="670"/>
        <end position="717"/>
    </location>
</feature>
<feature type="compositionally biased region" description="Polar residues" evidence="4">
    <location>
        <begin position="275"/>
        <end position="284"/>
    </location>
</feature>
<feature type="compositionally biased region" description="Pro residues" evidence="4">
    <location>
        <begin position="259"/>
        <end position="268"/>
    </location>
</feature>
<feature type="domain" description="Kazal-like" evidence="5">
    <location>
        <begin position="355"/>
        <end position="409"/>
    </location>
</feature>
<keyword evidence="2" id="KW-1015">Disulfide bond</keyword>
<dbReference type="InterPro" id="IPR002350">
    <property type="entry name" value="Kazal_dom"/>
</dbReference>
<dbReference type="EMBL" id="OB660651">
    <property type="protein sequence ID" value="CAD7225743.1"/>
    <property type="molecule type" value="Genomic_DNA"/>
</dbReference>
<accession>A0A7R8W8I2</accession>
<sequence length="738" mass="79481">MVREKHVGTRGPGGPKTRRSEDPEVDAVRLASEEFLNLYNLLIEASTSSTSTVSPFPPLVNPTFVHVDRRKQRSSTTQPPRPAAGSGEQRQVFPFADDKTSFSSSDVFCYLGNRFFPIGLKWKLSDSVMCVCHRPPKLECSRTDCPPLPDPLPFGCEAIVEPWQCPKLSCPDEVTPSHSLSPLPTSPTEAVPVDNTIPPLSTSVAQHPTHQKLCGVETRKDESIELDGIKIVTYHDAISSAPAVPGSIPSPIPPNLLPLLPPGIPTGSPPEFSVPQGSMHNMSPSPLGAHASHPAPNIHTTSDSHLPRPTLHAPLQPPPQPSTPAPMPPFHQPPSIRVCSPSSCPPPRVCRRDEHYGVIKCMCPTDCPETYSPVCGSNGRTYRNTCDLNKAACLEKIDLQVSYPGQCLSSATIPKNPCSRVSCRSPRTCQIVKGKGSCECVFQCPSTSTLTPQQGICGSNSKSYPSLCHLEHDACVKQQRLQIKHYGPCRATSGVCATTRCSPYKMCRVTAQETAQCVCPSSCPLTEGPSVCGSDGETYPSECHMIIRACLTSRNITIVHPGACAQKNSNPCSLVKCHPPRICRVGSSGSPECQCPLGCLPESSGTEEVCGSNGKTYASICKLESVACSRNMRIGVTHHGPCARPDPCLGIHCIPPRICKALNGTEATCVCEQNCPRKTEPVCASDNYTYKSKCHMEVYACKTGQNLRAIHVGECKEKGQKTSTLVDSSLQIGFESFN</sequence>
<evidence type="ECO:0000256" key="3">
    <source>
        <dbReference type="ARBA" id="ARBA00023180"/>
    </source>
</evidence>
<protein>
    <recommendedName>
        <fullName evidence="5">Kazal-like domain-containing protein</fullName>
    </recommendedName>
</protein>
<dbReference type="Gene3D" id="3.30.60.30">
    <property type="match status" value="5"/>
</dbReference>
<dbReference type="CDD" id="cd00104">
    <property type="entry name" value="KAZAL_FS"/>
    <property type="match status" value="3"/>
</dbReference>
<gene>
    <name evidence="6" type="ORF">CTOB1V02_LOCUS3675</name>
</gene>
<dbReference type="PANTHER" id="PTHR13866:SF14">
    <property type="entry name" value="BM-40"/>
    <property type="match status" value="1"/>
</dbReference>
<feature type="region of interest" description="Disordered" evidence="4">
    <location>
        <begin position="259"/>
        <end position="332"/>
    </location>
</feature>
<feature type="region of interest" description="Disordered" evidence="4">
    <location>
        <begin position="1"/>
        <end position="26"/>
    </location>
</feature>
<dbReference type="GO" id="GO:0050840">
    <property type="term" value="F:extracellular matrix binding"/>
    <property type="evidence" value="ECO:0007669"/>
    <property type="project" value="TreeGrafter"/>
</dbReference>
<evidence type="ECO:0000259" key="5">
    <source>
        <dbReference type="PROSITE" id="PS51465"/>
    </source>
</evidence>
<dbReference type="AlphaFoldDB" id="A0A7R8W8I2"/>
<feature type="domain" description="Kazal-like" evidence="5">
    <location>
        <begin position="439"/>
        <end position="491"/>
    </location>
</feature>
<dbReference type="SMART" id="SM00280">
    <property type="entry name" value="KAZAL"/>
    <property type="match status" value="5"/>
</dbReference>
<dbReference type="GO" id="GO:0005615">
    <property type="term" value="C:extracellular space"/>
    <property type="evidence" value="ECO:0007669"/>
    <property type="project" value="TreeGrafter"/>
</dbReference>
<dbReference type="SUPFAM" id="SSF100895">
    <property type="entry name" value="Kazal-type serine protease inhibitors"/>
    <property type="match status" value="5"/>
</dbReference>
<proteinExistence type="predicted"/>
<reference evidence="6" key="1">
    <citation type="submission" date="2020-11" db="EMBL/GenBank/DDBJ databases">
        <authorList>
            <person name="Tran Van P."/>
        </authorList>
    </citation>
    <scope>NUCLEOTIDE SEQUENCE</scope>
</reference>
<evidence type="ECO:0000256" key="1">
    <source>
        <dbReference type="ARBA" id="ARBA00022729"/>
    </source>
</evidence>
<organism evidence="6">
    <name type="scientific">Cyprideis torosa</name>
    <dbReference type="NCBI Taxonomy" id="163714"/>
    <lineage>
        <taxon>Eukaryota</taxon>
        <taxon>Metazoa</taxon>
        <taxon>Ecdysozoa</taxon>
        <taxon>Arthropoda</taxon>
        <taxon>Crustacea</taxon>
        <taxon>Oligostraca</taxon>
        <taxon>Ostracoda</taxon>
        <taxon>Podocopa</taxon>
        <taxon>Podocopida</taxon>
        <taxon>Cytherocopina</taxon>
        <taxon>Cytheroidea</taxon>
        <taxon>Cytherideidae</taxon>
        <taxon>Cyprideis</taxon>
    </lineage>
</organism>
<dbReference type="PROSITE" id="PS51465">
    <property type="entry name" value="KAZAL_2"/>
    <property type="match status" value="5"/>
</dbReference>
<dbReference type="InterPro" id="IPR003645">
    <property type="entry name" value="Fol_N"/>
</dbReference>
<dbReference type="SMART" id="SM00274">
    <property type="entry name" value="FOLN"/>
    <property type="match status" value="5"/>
</dbReference>
<dbReference type="InterPro" id="IPR036058">
    <property type="entry name" value="Kazal_dom_sf"/>
</dbReference>
<evidence type="ECO:0000256" key="4">
    <source>
        <dbReference type="SAM" id="MobiDB-lite"/>
    </source>
</evidence>
<evidence type="ECO:0000256" key="2">
    <source>
        <dbReference type="ARBA" id="ARBA00023157"/>
    </source>
</evidence>
<dbReference type="Pfam" id="PF07648">
    <property type="entry name" value="Kazal_2"/>
    <property type="match status" value="5"/>
</dbReference>
<feature type="region of interest" description="Disordered" evidence="4">
    <location>
        <begin position="65"/>
        <end position="92"/>
    </location>
</feature>
<dbReference type="PANTHER" id="PTHR13866">
    <property type="entry name" value="SPARC OSTEONECTIN"/>
    <property type="match status" value="1"/>
</dbReference>
<feature type="domain" description="Kazal-like" evidence="5">
    <location>
        <begin position="587"/>
        <end position="644"/>
    </location>
</feature>
<name>A0A7R8W8I2_9CRUS</name>
<dbReference type="OrthoDB" id="88467at2759"/>
<evidence type="ECO:0000313" key="6">
    <source>
        <dbReference type="EMBL" id="CAD7225743.1"/>
    </source>
</evidence>
<keyword evidence="3" id="KW-0325">Glycoprotein</keyword>
<dbReference type="GO" id="GO:0005518">
    <property type="term" value="F:collagen binding"/>
    <property type="evidence" value="ECO:0007669"/>
    <property type="project" value="TreeGrafter"/>
</dbReference>
<feature type="compositionally biased region" description="Pro residues" evidence="4">
    <location>
        <begin position="315"/>
        <end position="332"/>
    </location>
</feature>
<feature type="domain" description="Kazal-like" evidence="5">
    <location>
        <begin position="511"/>
        <end position="566"/>
    </location>
</feature>
<dbReference type="FunFam" id="3.30.60.30:FF:000024">
    <property type="entry name" value="Transmembrane agrin"/>
    <property type="match status" value="1"/>
</dbReference>
<keyword evidence="1" id="KW-0732">Signal</keyword>
<dbReference type="GO" id="GO:0005509">
    <property type="term" value="F:calcium ion binding"/>
    <property type="evidence" value="ECO:0007669"/>
    <property type="project" value="TreeGrafter"/>
</dbReference>